<dbReference type="AlphaFoldDB" id="A0A0S4JSQ0"/>
<dbReference type="Proteomes" id="UP000051952">
    <property type="component" value="Unassembled WGS sequence"/>
</dbReference>
<feature type="region of interest" description="Disordered" evidence="1">
    <location>
        <begin position="437"/>
        <end position="482"/>
    </location>
</feature>
<evidence type="ECO:0000256" key="2">
    <source>
        <dbReference type="SAM" id="Phobius"/>
    </source>
</evidence>
<dbReference type="Gene3D" id="2.10.25.10">
    <property type="entry name" value="Laminin"/>
    <property type="match status" value="1"/>
</dbReference>
<evidence type="ECO:0000259" key="3">
    <source>
        <dbReference type="PROSITE" id="PS00022"/>
    </source>
</evidence>
<keyword evidence="2" id="KW-1133">Transmembrane helix</keyword>
<feature type="compositionally biased region" description="Polar residues" evidence="1">
    <location>
        <begin position="471"/>
        <end position="482"/>
    </location>
</feature>
<dbReference type="PROSITE" id="PS00022">
    <property type="entry name" value="EGF_1"/>
    <property type="match status" value="1"/>
</dbReference>
<sequence>MLRGTPIRCFDHTIPAFAAQCAVPVLLVVMLLTLQGQALNCSFVFPSNGSIVNWTCPASSCQTFDDNRNLPSGTLSCALWPRGCLCDCICDYNYYYYYYCYAGPSCRDLTSIDKVLCSSKSTSLQPSFALWTCDSSDIGNCVYHATAVTCAATPRTCNCTCLPQWYGPTCTVSGVCNITTDCNPQGTDYAQGYRVNGCTCSCRPGWYGDRCHCQIQQCSPSPATKESHITTSPDCYCVCKLGFSGPTCSRNNSITVDTHSVTYSAELTTSASLTSKTRMLPQTDSITESKATSISVSSSIADSVTSSYSSMLSLSSSANVSRTCNTFSNLPTLSKTPSKSTSLSKRSGTVNITLTVSGTKNSISDVGTDSRTLSCSIAASVSRMTSGTRSTTNDVSLSSTSAITATRIKTPSSTRIVTRSSSVIISMSLLLTWSTSSSTSNTKTVSKTRSGTTSISLTSTPSLSDDHSLSNTDTATGSKTLPGTETLSCPTIARLSVSTAASDIWPTRNATGNKSTRCYFHDKAEAAFSNSTSTLLPCVPLFANEDGGLVVFPPTRGPNPPYILAIPYAIDANWVVRLLFSSISSENRTALLLRDEVVFGGGGSRFDNKTNFTTASGTLLVL</sequence>
<dbReference type="VEuPathDB" id="TriTrypDB:BSAL_41985"/>
<evidence type="ECO:0000313" key="5">
    <source>
        <dbReference type="Proteomes" id="UP000051952"/>
    </source>
</evidence>
<protein>
    <submittedName>
        <fullName evidence="4">Membrane-associated protein, putative</fullName>
    </submittedName>
</protein>
<feature type="non-terminal residue" evidence="4">
    <location>
        <position position="622"/>
    </location>
</feature>
<feature type="transmembrane region" description="Helical" evidence="2">
    <location>
        <begin position="12"/>
        <end position="34"/>
    </location>
</feature>
<keyword evidence="2" id="KW-0472">Membrane</keyword>
<evidence type="ECO:0000313" key="4">
    <source>
        <dbReference type="EMBL" id="CUG93307.1"/>
    </source>
</evidence>
<organism evidence="4 5">
    <name type="scientific">Bodo saltans</name>
    <name type="common">Flagellated protozoan</name>
    <dbReference type="NCBI Taxonomy" id="75058"/>
    <lineage>
        <taxon>Eukaryota</taxon>
        <taxon>Discoba</taxon>
        <taxon>Euglenozoa</taxon>
        <taxon>Kinetoplastea</taxon>
        <taxon>Metakinetoplastina</taxon>
        <taxon>Eubodonida</taxon>
        <taxon>Bodonidae</taxon>
        <taxon>Bodo</taxon>
    </lineage>
</organism>
<reference evidence="5" key="1">
    <citation type="submission" date="2015-09" db="EMBL/GenBank/DDBJ databases">
        <authorList>
            <consortium name="Pathogen Informatics"/>
        </authorList>
    </citation>
    <scope>NUCLEOTIDE SEQUENCE [LARGE SCALE GENOMIC DNA]</scope>
    <source>
        <strain evidence="5">Lake Konstanz</strain>
    </source>
</reference>
<dbReference type="OrthoDB" id="430340at2759"/>
<dbReference type="InterPro" id="IPR000742">
    <property type="entry name" value="EGF"/>
</dbReference>
<keyword evidence="5" id="KW-1185">Reference proteome</keyword>
<feature type="compositionally biased region" description="Low complexity" evidence="1">
    <location>
        <begin position="437"/>
        <end position="463"/>
    </location>
</feature>
<dbReference type="EMBL" id="CYKH01002142">
    <property type="protein sequence ID" value="CUG93307.1"/>
    <property type="molecule type" value="Genomic_DNA"/>
</dbReference>
<accession>A0A0S4JSQ0</accession>
<name>A0A0S4JSQ0_BODSA</name>
<proteinExistence type="predicted"/>
<feature type="domain" description="EGF-like" evidence="3">
    <location>
        <begin position="200"/>
        <end position="211"/>
    </location>
</feature>
<keyword evidence="2" id="KW-0812">Transmembrane</keyword>
<gene>
    <name evidence="4" type="ORF">BSAL_41985</name>
</gene>
<evidence type="ECO:0000256" key="1">
    <source>
        <dbReference type="SAM" id="MobiDB-lite"/>
    </source>
</evidence>